<organism evidence="2 3">
    <name type="scientific">Anaerocolumna cellulosilytica</name>
    <dbReference type="NCBI Taxonomy" id="433286"/>
    <lineage>
        <taxon>Bacteria</taxon>
        <taxon>Bacillati</taxon>
        <taxon>Bacillota</taxon>
        <taxon>Clostridia</taxon>
        <taxon>Lachnospirales</taxon>
        <taxon>Lachnospiraceae</taxon>
        <taxon>Anaerocolumna</taxon>
    </lineage>
</organism>
<feature type="compositionally biased region" description="Basic and acidic residues" evidence="1">
    <location>
        <begin position="1042"/>
        <end position="1051"/>
    </location>
</feature>
<feature type="region of interest" description="Disordered" evidence="1">
    <location>
        <begin position="1032"/>
        <end position="1053"/>
    </location>
</feature>
<accession>A0A6S6R1K4</accession>
<dbReference type="AlphaFoldDB" id="A0A6S6R1K4"/>
<evidence type="ECO:0000313" key="2">
    <source>
        <dbReference type="EMBL" id="BCJ93412.1"/>
    </source>
</evidence>
<proteinExistence type="predicted"/>
<gene>
    <name evidence="2" type="ORF">acsn021_09810</name>
</gene>
<dbReference type="Pfam" id="PF07693">
    <property type="entry name" value="KAP_NTPase"/>
    <property type="match status" value="1"/>
</dbReference>
<reference evidence="2 3" key="1">
    <citation type="journal article" date="2016" name="Int. J. Syst. Evol. Microbiol.">
        <title>Descriptions of Anaerotaenia torta gen. nov., sp. nov. and Anaerocolumna cellulosilytica gen. nov., sp. nov. isolated from a methanogenic reactor of cattle waste.</title>
        <authorList>
            <person name="Uek A."/>
            <person name="Ohtaki Y."/>
            <person name="Kaku N."/>
            <person name="Ueki K."/>
        </authorList>
    </citation>
    <scope>NUCLEOTIDE SEQUENCE [LARGE SCALE GENOMIC DNA]</scope>
    <source>
        <strain evidence="2 3">SN021</strain>
    </source>
</reference>
<name>A0A6S6R1K4_9FIRM</name>
<keyword evidence="3" id="KW-1185">Reference proteome</keyword>
<dbReference type="RefSeq" id="WP_184090569.1">
    <property type="nucleotide sequence ID" value="NZ_AP023367.1"/>
</dbReference>
<dbReference type="Proteomes" id="UP000515561">
    <property type="component" value="Chromosome"/>
</dbReference>
<evidence type="ECO:0000313" key="3">
    <source>
        <dbReference type="Proteomes" id="UP000515561"/>
    </source>
</evidence>
<dbReference type="InterPro" id="IPR011646">
    <property type="entry name" value="KAP_P-loop"/>
</dbReference>
<protein>
    <submittedName>
        <fullName evidence="2">Uncharacterized protein</fullName>
    </submittedName>
</protein>
<evidence type="ECO:0000256" key="1">
    <source>
        <dbReference type="SAM" id="MobiDB-lite"/>
    </source>
</evidence>
<sequence length="1123" mass="131930">MGGLNDRNQEFRYVPKYKMGIKILTQKQLANVFPTYDNLFERLENHRNEIFTSKVWTDLGERYQYNLMYDNVFSIFGKRGTGKTSAIFTLKHMIEHSVEHCCDVVFPIIMPEMIPDNGNLLGWIMALLEESISRIEEKIKAKRNISTESSFFDNCRFNTNNPLRKQYNSLCELCFSQSYNPMGETSFYDAIGNSAQQTKNSYAFAKNITRFWTTFVEAVMEANDISIQIEAKQLPLLYFIFDDVDLSPDKAEQLLSLITKYLSHPNLIVIITADEEMFLEVLENNLNKKIGRGNTGKENWEVIHYYEYQEMEQAVTQERSNNIAALYLNKVLPPANSYYLDKFLDYKKKRQFINKDNNLEIELNQLLNRFIGQENENGKENFLYYKNNFISFYLAFFGDTSRQLSNGYFILEELIQNLIHESEDYTRTGNTLLLLSNVFHQIKHFLYSTLHANNSIDIPIGEIQPLVSNLFMYEYNQWKLYLNFSYLNKRFHEIYAELVNKGKLNSQIQQNLALYALLFFTENLLLILNRKLNGKLNPKGKQLHGYKEITNFMNRYLFNGAILVSENWDKSSGYFFYHYEELMQNNVLRAYADIFEPNFMYSYLHCFSLKVEIEKEITKAQLVDWYLQDKQWLLTITKLIYIAYSNIYLIDQNCLEQVGIAFRIRCSYLKTIEKDITWFVGNYLEGYDFVEKSRELLNNSPLYLSEFTKSMENESNVRDDFCRMVKNTLFKESKNMVTLTNVANFINETFLDDDNMFTNISLFLKEDSLFQTGFNFLDNIRANRILLNLKSDLITLGDNFLYIIVIDTEKFIEGITILRSLNYSNFNVRLEPYIEALKGKENGAVINKRELYAILEDVRNYLLNVRKNDRDAVNSETYVVSVEAFHDILDSLDYGVNPGNLDKAIEFVMKTELYKAFIPLFLSSYVLNSHKDEHLLSYEELRYITAMDTGQADNKTEHYYYKLYLELCSLLKEENSLKTQEEDEIVRIESIDNMENIEVITSIQEIKEGEHEPKADNAELTKIEIPKKEPVRIQEEDNSGGKNKEAKIQEKSKRRKLLNRHIDNTTTLHGQLVQEHKKVPTEGEGEKWEYMGKEFTDTIKDAMQDAINQYYARIIRGIEDEQI</sequence>
<dbReference type="InterPro" id="IPR027417">
    <property type="entry name" value="P-loop_NTPase"/>
</dbReference>
<dbReference type="EMBL" id="AP023367">
    <property type="protein sequence ID" value="BCJ93412.1"/>
    <property type="molecule type" value="Genomic_DNA"/>
</dbReference>
<dbReference type="KEGG" id="acel:acsn021_09810"/>
<dbReference type="SUPFAM" id="SSF52540">
    <property type="entry name" value="P-loop containing nucleoside triphosphate hydrolases"/>
    <property type="match status" value="1"/>
</dbReference>